<protein>
    <submittedName>
        <fullName evidence="2">Uncharacterized protein</fullName>
    </submittedName>
</protein>
<name>A0A4Q7Y4L7_9ACTN</name>
<dbReference type="Proteomes" id="UP000292507">
    <property type="component" value="Unassembled WGS sequence"/>
</dbReference>
<organism evidence="2 3">
    <name type="scientific">Blastococcus saxobsidens</name>
    <dbReference type="NCBI Taxonomy" id="138336"/>
    <lineage>
        <taxon>Bacteria</taxon>
        <taxon>Bacillati</taxon>
        <taxon>Actinomycetota</taxon>
        <taxon>Actinomycetes</taxon>
        <taxon>Geodermatophilales</taxon>
        <taxon>Geodermatophilaceae</taxon>
        <taxon>Blastococcus</taxon>
    </lineage>
</organism>
<keyword evidence="1" id="KW-1133">Transmembrane helix</keyword>
<gene>
    <name evidence="2" type="ORF">BKA19_1461</name>
</gene>
<sequence>MTALLVTLTVVEIVLVVAVLAYYLIRIAASLRRSSALLAKVAFGVRAIETQCGAIGPSALQINDQLSGVAAALRDLTELADARATGRVPAGEG</sequence>
<accession>A0A4Q7Y4L7</accession>
<evidence type="ECO:0000313" key="3">
    <source>
        <dbReference type="Proteomes" id="UP000292507"/>
    </source>
</evidence>
<comment type="caution">
    <text evidence="2">The sequence shown here is derived from an EMBL/GenBank/DDBJ whole genome shotgun (WGS) entry which is preliminary data.</text>
</comment>
<keyword evidence="3" id="KW-1185">Reference proteome</keyword>
<feature type="transmembrane region" description="Helical" evidence="1">
    <location>
        <begin position="6"/>
        <end position="25"/>
    </location>
</feature>
<dbReference type="EMBL" id="SHKV01000001">
    <property type="protein sequence ID" value="RZU31780.1"/>
    <property type="molecule type" value="Genomic_DNA"/>
</dbReference>
<dbReference type="OrthoDB" id="5193090at2"/>
<evidence type="ECO:0000313" key="2">
    <source>
        <dbReference type="EMBL" id="RZU31780.1"/>
    </source>
</evidence>
<dbReference type="RefSeq" id="WP_104527562.1">
    <property type="nucleotide sequence ID" value="NZ_POQT01000006.1"/>
</dbReference>
<reference evidence="2 3" key="1">
    <citation type="submission" date="2019-02" db="EMBL/GenBank/DDBJ databases">
        <title>Sequencing the genomes of 1000 actinobacteria strains.</title>
        <authorList>
            <person name="Klenk H.-P."/>
        </authorList>
    </citation>
    <scope>NUCLEOTIDE SEQUENCE [LARGE SCALE GENOMIC DNA]</scope>
    <source>
        <strain evidence="2 3">DSM 44509</strain>
    </source>
</reference>
<dbReference type="AlphaFoldDB" id="A0A4Q7Y4L7"/>
<proteinExistence type="predicted"/>
<evidence type="ECO:0000256" key="1">
    <source>
        <dbReference type="SAM" id="Phobius"/>
    </source>
</evidence>
<keyword evidence="1" id="KW-0472">Membrane</keyword>
<keyword evidence="1" id="KW-0812">Transmembrane</keyword>